<dbReference type="GO" id="GO:0034198">
    <property type="term" value="P:cellular response to amino acid starvation"/>
    <property type="evidence" value="ECO:0007669"/>
    <property type="project" value="TreeGrafter"/>
</dbReference>
<evidence type="ECO:0000256" key="7">
    <source>
        <dbReference type="ARBA" id="ARBA00022574"/>
    </source>
</evidence>
<gene>
    <name evidence="34" type="ORF">DGYR_LOCUS6242</name>
</gene>
<evidence type="ECO:0000256" key="11">
    <source>
        <dbReference type="ARBA" id="ARBA00022737"/>
    </source>
</evidence>
<dbReference type="GO" id="GO:0003678">
    <property type="term" value="F:DNA helicase activity"/>
    <property type="evidence" value="ECO:0007669"/>
    <property type="project" value="UniProtKB-EC"/>
</dbReference>
<feature type="compositionally biased region" description="Polar residues" evidence="29">
    <location>
        <begin position="1308"/>
        <end position="1320"/>
    </location>
</feature>
<evidence type="ECO:0000259" key="33">
    <source>
        <dbReference type="Pfam" id="PF17120"/>
    </source>
</evidence>
<feature type="domain" description="DNA2/NAM7 helicase helicase" evidence="31">
    <location>
        <begin position="703"/>
        <end position="801"/>
    </location>
</feature>
<evidence type="ECO:0000256" key="22">
    <source>
        <dbReference type="ARBA" id="ARBA00023204"/>
    </source>
</evidence>
<feature type="compositionally biased region" description="Basic residues" evidence="29">
    <location>
        <begin position="1184"/>
        <end position="1212"/>
    </location>
</feature>
<evidence type="ECO:0000256" key="18">
    <source>
        <dbReference type="ARBA" id="ARBA00022840"/>
    </source>
</evidence>
<dbReference type="InterPro" id="IPR049566">
    <property type="entry name" value="WDR59_RTC1-like_RING_Znf"/>
</dbReference>
<dbReference type="InterPro" id="IPR036322">
    <property type="entry name" value="WD40_repeat_dom_sf"/>
</dbReference>
<dbReference type="InterPro" id="IPR041677">
    <property type="entry name" value="DNA2/NAM7_AAA_11"/>
</dbReference>
<dbReference type="GO" id="GO:0006281">
    <property type="term" value="P:DNA repair"/>
    <property type="evidence" value="ECO:0007669"/>
    <property type="project" value="UniProtKB-KW"/>
</dbReference>
<dbReference type="OrthoDB" id="60955at2759"/>
<dbReference type="Pfam" id="PF17120">
    <property type="entry name" value="zf-RING_16"/>
    <property type="match status" value="1"/>
</dbReference>
<evidence type="ECO:0000256" key="27">
    <source>
        <dbReference type="PROSITE-ProRule" id="PRU00221"/>
    </source>
</evidence>
<dbReference type="InterPro" id="IPR019775">
    <property type="entry name" value="WD40_repeat_CS"/>
</dbReference>
<dbReference type="Pfam" id="PF08696">
    <property type="entry name" value="Dna2"/>
    <property type="match status" value="1"/>
</dbReference>
<keyword evidence="6" id="KW-0004">4Fe-4S</keyword>
<dbReference type="GO" id="GO:0005829">
    <property type="term" value="C:cytosol"/>
    <property type="evidence" value="ECO:0007669"/>
    <property type="project" value="TreeGrafter"/>
</dbReference>
<comment type="cofactor">
    <cofactor evidence="1">
        <name>[4Fe-4S] cluster</name>
        <dbReference type="ChEBI" id="CHEBI:49883"/>
    </cofactor>
</comment>
<dbReference type="InterPro" id="IPR047187">
    <property type="entry name" value="SF1_C_Upf1"/>
</dbReference>
<evidence type="ECO:0000256" key="19">
    <source>
        <dbReference type="ARBA" id="ARBA00023004"/>
    </source>
</evidence>
<feature type="region of interest" description="Disordered" evidence="29">
    <location>
        <begin position="1"/>
        <end position="33"/>
    </location>
</feature>
<evidence type="ECO:0000256" key="25">
    <source>
        <dbReference type="ARBA" id="ARBA00040269"/>
    </source>
</evidence>
<feature type="repeat" description="WD" evidence="27">
    <location>
        <begin position="2060"/>
        <end position="2093"/>
    </location>
</feature>
<dbReference type="InterPro" id="IPR037590">
    <property type="entry name" value="WDR24"/>
</dbReference>
<evidence type="ECO:0000256" key="29">
    <source>
        <dbReference type="SAM" id="MobiDB-lite"/>
    </source>
</evidence>
<reference evidence="34 35" key="1">
    <citation type="submission" date="2020-08" db="EMBL/GenBank/DDBJ databases">
        <authorList>
            <person name="Hejnol A."/>
        </authorList>
    </citation>
    <scope>NUCLEOTIDE SEQUENCE [LARGE SCALE GENOMIC DNA]</scope>
</reference>
<keyword evidence="21" id="KW-0238">DNA-binding</keyword>
<feature type="compositionally biased region" description="Basic and acidic residues" evidence="29">
    <location>
        <begin position="1244"/>
        <end position="1261"/>
    </location>
</feature>
<dbReference type="Pfam" id="PF00400">
    <property type="entry name" value="WD40"/>
    <property type="match status" value="2"/>
</dbReference>
<evidence type="ECO:0000313" key="34">
    <source>
        <dbReference type="EMBL" id="CAD5117741.1"/>
    </source>
</evidence>
<feature type="compositionally biased region" description="Basic and acidic residues" evidence="29">
    <location>
        <begin position="1665"/>
        <end position="1676"/>
    </location>
</feature>
<dbReference type="GO" id="GO:0061700">
    <property type="term" value="C:GATOR2 complex"/>
    <property type="evidence" value="ECO:0007669"/>
    <property type="project" value="TreeGrafter"/>
</dbReference>
<keyword evidence="28" id="KW-0175">Coiled coil</keyword>
<keyword evidence="35" id="KW-1185">Reference proteome</keyword>
<feature type="repeat" description="WD" evidence="27">
    <location>
        <begin position="1969"/>
        <end position="2011"/>
    </location>
</feature>
<keyword evidence="23" id="KW-0539">Nucleus</keyword>
<feature type="compositionally biased region" description="Polar residues" evidence="29">
    <location>
        <begin position="1394"/>
        <end position="1418"/>
    </location>
</feature>
<keyword evidence="17" id="KW-0862">Zinc</keyword>
<evidence type="ECO:0000256" key="26">
    <source>
        <dbReference type="ARBA" id="ARBA00047995"/>
    </source>
</evidence>
<evidence type="ECO:0000256" key="2">
    <source>
        <dbReference type="ARBA" id="ARBA00004123"/>
    </source>
</evidence>
<dbReference type="CDD" id="cd16693">
    <property type="entry name" value="mRING-H2-C3H3C2_WDR24"/>
    <property type="match status" value="1"/>
</dbReference>
<keyword evidence="19" id="KW-0408">Iron</keyword>
<dbReference type="GO" id="GO:0004518">
    <property type="term" value="F:nuclease activity"/>
    <property type="evidence" value="ECO:0007669"/>
    <property type="project" value="UniProtKB-KW"/>
</dbReference>
<keyword evidence="8" id="KW-0235">DNA replication</keyword>
<feature type="compositionally biased region" description="Basic and acidic residues" evidence="29">
    <location>
        <begin position="1169"/>
        <end position="1183"/>
    </location>
</feature>
<dbReference type="InterPro" id="IPR014808">
    <property type="entry name" value="DNA_replication_fac_Dna2_N"/>
</dbReference>
<feature type="domain" description="WDR59/RTC1-like RING zinc finger" evidence="33">
    <location>
        <begin position="2551"/>
        <end position="2597"/>
    </location>
</feature>
<keyword evidence="7 27" id="KW-0853">WD repeat</keyword>
<sequence>MKKSKQPTLDSFMKLTNKTPKTPSNNDNTTDIDNDDIIECSPLLKTKVTKLSKVRSFNGAANFKTSLNGETLKKKKMNDKCQILKEKSQKEVKELINKIATKMQAVPIKECNIESEDLNDILQDIDPTLQDKVIKKSKEETSSSMKSDAQTSIKTPREKLKELKPVKVNIKKRKETSSSDIPFKFPKKETQIVTKRERVKGYNSKKMCKILEVSHYLEGTNETIELFDYWDDNTPVGAGDIICAYGEKESCAKPIKIDKNHGFVIIDPDRLISVTSVVATRRCMRRQVLKDIFKEYPMQDGNNELPKSALCGSIVHAVFQRALVEKRFDEKTLFWFLEKTIGNYLIDMYALNFDENFLRAWFKPMAEQMRIWNGKFVNNPSNKPNINQIVDIEECIWSPEIGMRGKIDATVECDGEITPLELKTGKVKNNEEHDGQVVLYNYMLGLITRNVIQTGLLLYVRDGNRMKQVESKHAYTMHLFQARNELVKCLKNVETYFQLPKPIENDFICSKCPQNVTCGLLERKLNGENASKSHIQYSNHLKDEEIDFTINWSCSYAGLNCVSCKKVDENYIIDFVHVSHGLIDRKLLDFEEQDLLIISTEYPNARLCLATGRLLKISLQTIQVIIDRQLESEQNGICIIYRIDKRDYSPSLHFSESLLQMMTDTPKYKRLRDLIIYGSQPNFESKLTNEMIEKVRIASGNEINERQKEILVYSVCCQDYLLVNGYPGTGKTTIIAKLVAFLTSLNYKLLLSTYTNSALDNIFIKLKKHNVKAIRLGNKFKCHPDVTQYAEDEILRECSSVHNIRDRIKDIQVFGATMNHLASSPKIIQPIHFDYAIIDEASQATLPACLTPILKAEKFILVGDIKQLAPLLIKGSGESLLERLSVFCPNNCKVDMVEQYRMNDEILQLSNQLYYSNNLRSGSKEVANQTLQLSGNSFGNKVEEFIINPNHSVCALLTDDLGLQAAEFQYCAGILNNYEADIAVEIANNLIMNGLDAQDIGIITPYTCQVKLIKEKLGPKSEIEVKTIDQSQGRDKNCIILSFVRARWTLNEEGKESDTCQEKVNEQGLSGILSDEKSDMTCPTPSFDLYDDLVSFDHLTEEAGKLDKAESEITSLNDRLEYLTKQNSDLVEKNLLLRKNISKLYKTAKKEIKQKNDVIRDLNEKLEEFERRERADRSHSKYSDRRRHSSRRSPIRNNKRSPTKSRSPKRFRDRSISPKYSGRDCRHSSRSNRHRYSPRTPSSDLRKGESNKYRKNEKKDISISQNFSESLEDGEIADSKYPSVKTKKEDRAEHSKKIPPNKRFDKITSLTDVQSSSSDICGTRGDKKADESNKKENKRDKRNLKRSSLESVVRVVTPLQERNVTNHSYIDKNKSIPRSRQNSWDKNNDILKTGNENIAKSTTNQVDKLPSNEKTNISPDAGKQDLNKVTDISNDNNDNDDNRHDRKTLHSHLLKNTGLGKKELDAKMEEISQRNEKIIKEQEDYCITSDYKQAMHAVRTMDRNNRKRKRQSLDFCKKDDEEQLEEINDIVSIPSVQSITSLNSSLSTQITTVDNIIELARKQTKINQDKLKTCRNESKMTDSNYYLIPINLPPWSRVKMPKMAENRPRSQTANIPENRIGDIKDPRINHYRLKCSLTDILLTKDDNLRTCWGSKDTHSDNIKETLETSHHSEMDISKTSFNSSKKSTDKSLSISAGEEFDGKICSSNKEEGSRTKPIDSSTPFFKHKINNDFAVDVSPVTFSDSKNCMKDNFMKPPPTRNLPIINLFGTRTDKIERAKRTCVVIEDSSISSLLHCLLDFADKSLKLKDNDNDRRNDDLDKMFERAFHIYSTPDKDLYLPRLIGDDTNTTSLSNWPNHDFVPPMTDDTTISSPSKCFDKYINRMASLSDTTKTVATLRLQVEKIYALTEDTFDECHNLRIGKNINLNYSTLDVVWNQKDDHILASAATNGTVVLWNLGKVSRAKFDRAYKAHKRTVNKLEFHPREAHYLLSGDQEGLIKLFDIRSKEANPSTTTFNSKVSQGVRDVKFSPHSDHQIAAAFDNGCFQLWDRRNPSKPEKIIPSHNGPIFSVDYHAKEPWIATAGRDKSIKVWNVADGSYNCLYAVQTISPVWHIKWRPQRQYHLASCAKVLDFSINVWDVQRPFIPFATFEKHVDEVTDIAFKNNNDIAILSCSKDGYLYQHVFKDARRPIERVNQVSIDISVSGDIARAVSDEFLRVEIFMPSNNLPDASMEWFVECAKKYRITGGSIEEMSNHNAVVSVELGRYHVAQTWRMLQVLYTAASNTQSMNCAKSDALALKETEAVTKLIQEKSIDEKTNESIQVCSTAEKENLTGEESDMDEKSRLENMLLTQIARGVDHNELEGFCSENTDIDNFDLDEMENHDWPMPVEGISTRHELEMGSDSLEGCLQSNPVLNNCEEMISHQVIDHGLLNVPDFTNSLISWDFSDFVHSTMEYFVEQGDVQTAVCIMLVVGDKVEVDDVKKYNWLMSYVDLLSQMKLYIEATRVMRASSLEDVSTLNCTSTTYLSTCARCGKNITKTGWFCVKCPRVVTCVVCHQPVKGLFAWCQGCAHGGHINHMREWFSSRRQCPAGCGHLCEYI</sequence>
<feature type="compositionally biased region" description="Basic and acidic residues" evidence="29">
    <location>
        <begin position="1286"/>
        <end position="1306"/>
    </location>
</feature>
<dbReference type="GO" id="GO:0005524">
    <property type="term" value="F:ATP binding"/>
    <property type="evidence" value="ECO:0007669"/>
    <property type="project" value="UniProtKB-KW"/>
</dbReference>
<dbReference type="GO" id="GO:0005634">
    <property type="term" value="C:nucleus"/>
    <property type="evidence" value="ECO:0007669"/>
    <property type="project" value="UniProtKB-SubCell"/>
</dbReference>
<evidence type="ECO:0000256" key="14">
    <source>
        <dbReference type="ARBA" id="ARBA00022771"/>
    </source>
</evidence>
<name>A0A7I8VN79_9ANNE</name>
<evidence type="ECO:0000256" key="3">
    <source>
        <dbReference type="ARBA" id="ARBA00007913"/>
    </source>
</evidence>
<dbReference type="PROSITE" id="PS50294">
    <property type="entry name" value="WD_REPEATS_REGION"/>
    <property type="match status" value="1"/>
</dbReference>
<dbReference type="PROSITE" id="PS00678">
    <property type="entry name" value="WD_REPEATS_1"/>
    <property type="match status" value="1"/>
</dbReference>
<evidence type="ECO:0000256" key="4">
    <source>
        <dbReference type="ARBA" id="ARBA00008134"/>
    </source>
</evidence>
<proteinExistence type="inferred from homology"/>
<evidence type="ECO:0000256" key="12">
    <source>
        <dbReference type="ARBA" id="ARBA00022741"/>
    </source>
</evidence>
<feature type="coiled-coil region" evidence="28">
    <location>
        <begin position="78"/>
        <end position="105"/>
    </location>
</feature>
<feature type="compositionally biased region" description="Basic and acidic residues" evidence="29">
    <location>
        <begin position="1213"/>
        <end position="1227"/>
    </location>
</feature>
<dbReference type="PROSITE" id="PS50082">
    <property type="entry name" value="WD_REPEATS_2"/>
    <property type="match status" value="2"/>
</dbReference>
<dbReference type="GO" id="GO:0051539">
    <property type="term" value="F:4 iron, 4 sulfur cluster binding"/>
    <property type="evidence" value="ECO:0007669"/>
    <property type="project" value="UniProtKB-KW"/>
</dbReference>
<dbReference type="Gene3D" id="2.130.10.10">
    <property type="entry name" value="YVTN repeat-like/Quinoprotein amine dehydrogenase"/>
    <property type="match status" value="1"/>
</dbReference>
<dbReference type="InterPro" id="IPR041679">
    <property type="entry name" value="DNA2/NAM7-like_C"/>
</dbReference>
<evidence type="ECO:0000256" key="28">
    <source>
        <dbReference type="SAM" id="Coils"/>
    </source>
</evidence>
<feature type="region of interest" description="Disordered" evidence="29">
    <location>
        <begin position="135"/>
        <end position="155"/>
    </location>
</feature>
<feature type="domain" description="DNA2/NAM7 helicase helicase" evidence="31">
    <location>
        <begin position="807"/>
        <end position="873"/>
    </location>
</feature>
<feature type="compositionally biased region" description="Polar residues" evidence="29">
    <location>
        <begin position="1376"/>
        <end position="1385"/>
    </location>
</feature>
<keyword evidence="13" id="KW-0227">DNA damage</keyword>
<dbReference type="InterPro" id="IPR001680">
    <property type="entry name" value="WD40_rpt"/>
</dbReference>
<evidence type="ECO:0000256" key="24">
    <source>
        <dbReference type="ARBA" id="ARBA00023268"/>
    </source>
</evidence>
<evidence type="ECO:0000256" key="16">
    <source>
        <dbReference type="ARBA" id="ARBA00022806"/>
    </source>
</evidence>
<dbReference type="GO" id="GO:0006260">
    <property type="term" value="P:DNA replication"/>
    <property type="evidence" value="ECO:0007669"/>
    <property type="project" value="UniProtKB-KW"/>
</dbReference>
<dbReference type="EC" id="3.6.4.12" evidence="5"/>
<evidence type="ECO:0000256" key="6">
    <source>
        <dbReference type="ARBA" id="ARBA00022485"/>
    </source>
</evidence>
<dbReference type="GO" id="GO:0016239">
    <property type="term" value="P:positive regulation of macroautophagy"/>
    <property type="evidence" value="ECO:0007669"/>
    <property type="project" value="TreeGrafter"/>
</dbReference>
<comment type="similarity">
    <text evidence="4">Belongs to the WD repeat WDR24 family.</text>
</comment>
<dbReference type="GO" id="GO:1904263">
    <property type="term" value="P:positive regulation of TORC1 signaling"/>
    <property type="evidence" value="ECO:0007669"/>
    <property type="project" value="TreeGrafter"/>
</dbReference>
<keyword evidence="24" id="KW-0511">Multifunctional enzyme</keyword>
<evidence type="ECO:0000259" key="32">
    <source>
        <dbReference type="Pfam" id="PF13087"/>
    </source>
</evidence>
<keyword evidence="9" id="KW-0540">Nuclease</keyword>
<evidence type="ECO:0000256" key="8">
    <source>
        <dbReference type="ARBA" id="ARBA00022705"/>
    </source>
</evidence>
<evidence type="ECO:0000256" key="15">
    <source>
        <dbReference type="ARBA" id="ARBA00022801"/>
    </source>
</evidence>
<dbReference type="PANTHER" id="PTHR46200:SF1">
    <property type="entry name" value="GATOR COMPLEX PROTEIN WDR24"/>
    <property type="match status" value="1"/>
</dbReference>
<evidence type="ECO:0000256" key="17">
    <source>
        <dbReference type="ARBA" id="ARBA00022833"/>
    </source>
</evidence>
<evidence type="ECO:0000259" key="30">
    <source>
        <dbReference type="Pfam" id="PF08696"/>
    </source>
</evidence>
<keyword evidence="20" id="KW-0411">Iron-sulfur</keyword>
<keyword evidence="22" id="KW-0234">DNA repair</keyword>
<evidence type="ECO:0000256" key="1">
    <source>
        <dbReference type="ARBA" id="ARBA00001966"/>
    </source>
</evidence>
<keyword evidence="14" id="KW-0863">Zinc-finger</keyword>
<dbReference type="EMBL" id="CAJFCJ010000007">
    <property type="protein sequence ID" value="CAD5117741.1"/>
    <property type="molecule type" value="Genomic_DNA"/>
</dbReference>
<feature type="domain" description="DNA replication factor Dna2 N-terminal" evidence="30">
    <location>
        <begin position="219"/>
        <end position="412"/>
    </location>
</feature>
<feature type="compositionally biased region" description="Basic residues" evidence="29">
    <location>
        <begin position="1228"/>
        <end position="1237"/>
    </location>
</feature>
<dbReference type="GO" id="GO:0005774">
    <property type="term" value="C:vacuolar membrane"/>
    <property type="evidence" value="ECO:0007669"/>
    <property type="project" value="TreeGrafter"/>
</dbReference>
<dbReference type="InterPro" id="IPR015943">
    <property type="entry name" value="WD40/YVTN_repeat-like_dom_sf"/>
</dbReference>
<evidence type="ECO:0000313" key="35">
    <source>
        <dbReference type="Proteomes" id="UP000549394"/>
    </source>
</evidence>
<feature type="region of interest" description="Disordered" evidence="29">
    <location>
        <begin position="1366"/>
        <end position="1447"/>
    </location>
</feature>
<keyword evidence="18" id="KW-0067">ATP-binding</keyword>
<dbReference type="SMART" id="SM00320">
    <property type="entry name" value="WD40"/>
    <property type="match status" value="6"/>
</dbReference>
<evidence type="ECO:0000256" key="20">
    <source>
        <dbReference type="ARBA" id="ARBA00023014"/>
    </source>
</evidence>
<dbReference type="Proteomes" id="UP000549394">
    <property type="component" value="Unassembled WGS sequence"/>
</dbReference>
<dbReference type="InterPro" id="IPR027417">
    <property type="entry name" value="P-loop_NTPase"/>
</dbReference>
<organism evidence="34 35">
    <name type="scientific">Dimorphilus gyrociliatus</name>
    <dbReference type="NCBI Taxonomy" id="2664684"/>
    <lineage>
        <taxon>Eukaryota</taxon>
        <taxon>Metazoa</taxon>
        <taxon>Spiralia</taxon>
        <taxon>Lophotrochozoa</taxon>
        <taxon>Annelida</taxon>
        <taxon>Polychaeta</taxon>
        <taxon>Polychaeta incertae sedis</taxon>
        <taxon>Dinophilidae</taxon>
        <taxon>Dimorphilus</taxon>
    </lineage>
</organism>
<evidence type="ECO:0000256" key="5">
    <source>
        <dbReference type="ARBA" id="ARBA00012551"/>
    </source>
</evidence>
<protein>
    <recommendedName>
        <fullName evidence="25">GATOR2 complex protein WDR24</fullName>
        <ecNumber evidence="5">3.6.4.12</ecNumber>
    </recommendedName>
</protein>
<dbReference type="GO" id="GO:0008270">
    <property type="term" value="F:zinc ion binding"/>
    <property type="evidence" value="ECO:0007669"/>
    <property type="project" value="UniProtKB-KW"/>
</dbReference>
<dbReference type="Gene3D" id="3.90.320.10">
    <property type="match status" value="1"/>
</dbReference>
<comment type="catalytic activity">
    <reaction evidence="26">
        <text>ATP + H2O = ADP + phosphate + H(+)</text>
        <dbReference type="Rhea" id="RHEA:13065"/>
        <dbReference type="ChEBI" id="CHEBI:15377"/>
        <dbReference type="ChEBI" id="CHEBI:15378"/>
        <dbReference type="ChEBI" id="CHEBI:30616"/>
        <dbReference type="ChEBI" id="CHEBI:43474"/>
        <dbReference type="ChEBI" id="CHEBI:456216"/>
        <dbReference type="EC" id="3.6.4.12"/>
    </reaction>
</comment>
<keyword evidence="15" id="KW-0378">Hydrolase</keyword>
<feature type="domain" description="DNA2/NAM7 helicase-like C-terminal" evidence="32">
    <location>
        <begin position="878"/>
        <end position="1057"/>
    </location>
</feature>
<dbReference type="GO" id="GO:0003677">
    <property type="term" value="F:DNA binding"/>
    <property type="evidence" value="ECO:0007669"/>
    <property type="project" value="UniProtKB-KW"/>
</dbReference>
<feature type="region of interest" description="Disordered" evidence="29">
    <location>
        <begin position="1169"/>
        <end position="1349"/>
    </location>
</feature>
<keyword evidence="11" id="KW-0677">Repeat</keyword>
<dbReference type="SUPFAM" id="SSF52540">
    <property type="entry name" value="P-loop containing nucleoside triphosphate hydrolases"/>
    <property type="match status" value="1"/>
</dbReference>
<dbReference type="InterPro" id="IPR011604">
    <property type="entry name" value="PDDEXK-like_dom_sf"/>
</dbReference>
<keyword evidence="10" id="KW-0479">Metal-binding</keyword>
<comment type="similarity">
    <text evidence="3">Belongs to the DNA2/NAM7 helicase family.</text>
</comment>
<feature type="region of interest" description="Disordered" evidence="29">
    <location>
        <begin position="1665"/>
        <end position="1693"/>
    </location>
</feature>
<keyword evidence="16" id="KW-0347">Helicase</keyword>
<dbReference type="CDD" id="cd18808">
    <property type="entry name" value="SF1_C_Upf1"/>
    <property type="match status" value="1"/>
</dbReference>
<dbReference type="Pfam" id="PF13087">
    <property type="entry name" value="AAA_12"/>
    <property type="match status" value="1"/>
</dbReference>
<dbReference type="Pfam" id="PF13086">
    <property type="entry name" value="AAA_11"/>
    <property type="match status" value="2"/>
</dbReference>
<accession>A0A7I8VN79</accession>
<keyword evidence="12" id="KW-0547">Nucleotide-binding</keyword>
<dbReference type="Gene3D" id="3.40.50.300">
    <property type="entry name" value="P-loop containing nucleotide triphosphate hydrolases"/>
    <property type="match status" value="2"/>
</dbReference>
<evidence type="ECO:0000256" key="9">
    <source>
        <dbReference type="ARBA" id="ARBA00022722"/>
    </source>
</evidence>
<evidence type="ECO:0000259" key="31">
    <source>
        <dbReference type="Pfam" id="PF13086"/>
    </source>
</evidence>
<feature type="compositionally biased region" description="Basic and acidic residues" evidence="29">
    <location>
        <begin position="1324"/>
        <end position="1339"/>
    </location>
</feature>
<evidence type="ECO:0000256" key="10">
    <source>
        <dbReference type="ARBA" id="ARBA00022723"/>
    </source>
</evidence>
<dbReference type="PANTHER" id="PTHR46200">
    <property type="entry name" value="GATOR COMPLEX PROTEIN WDR24"/>
    <property type="match status" value="1"/>
</dbReference>
<dbReference type="GO" id="GO:0016787">
    <property type="term" value="F:hydrolase activity"/>
    <property type="evidence" value="ECO:0007669"/>
    <property type="project" value="UniProtKB-KW"/>
</dbReference>
<comment type="caution">
    <text evidence="34">The sequence shown here is derived from an EMBL/GenBank/DDBJ whole genome shotgun (WGS) entry which is preliminary data.</text>
</comment>
<evidence type="ECO:0000256" key="21">
    <source>
        <dbReference type="ARBA" id="ARBA00023125"/>
    </source>
</evidence>
<evidence type="ECO:0000256" key="23">
    <source>
        <dbReference type="ARBA" id="ARBA00023242"/>
    </source>
</evidence>
<dbReference type="SUPFAM" id="SSF50978">
    <property type="entry name" value="WD40 repeat-like"/>
    <property type="match status" value="1"/>
</dbReference>
<evidence type="ECO:0000256" key="13">
    <source>
        <dbReference type="ARBA" id="ARBA00022763"/>
    </source>
</evidence>
<comment type="subcellular location">
    <subcellularLocation>
        <location evidence="2">Nucleus</location>
    </subcellularLocation>
</comment>
<feature type="compositionally biased region" description="Polar residues" evidence="29">
    <location>
        <begin position="1"/>
        <end position="24"/>
    </location>
</feature>